<feature type="transmembrane region" description="Helical" evidence="2">
    <location>
        <begin position="499"/>
        <end position="522"/>
    </location>
</feature>
<feature type="transmembrane region" description="Helical" evidence="2">
    <location>
        <begin position="82"/>
        <end position="104"/>
    </location>
</feature>
<keyword evidence="2" id="KW-1133">Transmembrane helix</keyword>
<comment type="caution">
    <text evidence="3">The sequence shown here is derived from an EMBL/GenBank/DDBJ whole genome shotgun (WGS) entry which is preliminary data.</text>
</comment>
<evidence type="ECO:0000256" key="1">
    <source>
        <dbReference type="SAM" id="MobiDB-lite"/>
    </source>
</evidence>
<feature type="transmembrane region" description="Helical" evidence="2">
    <location>
        <begin position="375"/>
        <end position="393"/>
    </location>
</feature>
<feature type="transmembrane region" description="Helical" evidence="2">
    <location>
        <begin position="327"/>
        <end position="345"/>
    </location>
</feature>
<feature type="transmembrane region" description="Helical" evidence="2">
    <location>
        <begin position="405"/>
        <end position="427"/>
    </location>
</feature>
<sequence>MTLITLIFLVGAIAWLWRRVERLEGEVAALRRGPPSRPLPAESAPGAAGEAQVQPRRTDNAPIRRLAAGAARWRPALDFEDLFGRMLPIWAGGVTLAVADFFLVRWSIDAGLLTPLVRVVLAGLFGIVLIAGAETAYRWRDRIADPRVSQALAGAGLATLYAAFYLAGSAYGLIGTTLAFLGLAAVTGAAIGLSYRFGLPSAVLGLVGGFAAPALVGSEQPNVPLLTLYLALVTAGLSLTGRRQDRAWLGIAALAGGLGWGALLVLGGTVRPSDLAVVGIYLVILGAVLPALSRGPDDKPHWAVRVGAAALAAVQLALLVRQGGFGTLEWSLYLMLGAALAWFGWRAPAVREGSAVAAVIAIALLFAWTEPSGQGFSFVCAALAAIFAGVPLAQIARGNGRALDLAQPGGFALGVAATALWHFGVILPERPDPAMALALFALACLAAAAVALASRSGSLGSRWTRADEAVAALLGYGALVQFLPETMLAWTAAAMAVLLAWRAATLAGAIATLLAVCALWGAEPVLGWTSMNAMALAGVPAAATDMPGLGEVVRRLLPGVTALGFVAWRITAFRKIPTLAALGVASGVAAHIAYRAGFASVAGSDFVSTGAMERAGWVALLVAAAWLAMLRGWPRVACAIALAAAAHFAWFSLALHNPLWAPQAVGAVPILNALLPSYAVGIAALLLLRRLAARGEAHLRWTVDAALMLVTALLAISELRQCFSGTILVGTPVGQGEDLLRSLTGIVLAIGFLLWGARSGERSWRIGSLVLMVVAVFKVFLIDAAGLEGLGRVASFMALGFSLIGIGWFYARELRA</sequence>
<feature type="region of interest" description="Disordered" evidence="1">
    <location>
        <begin position="34"/>
        <end position="56"/>
    </location>
</feature>
<feature type="transmembrane region" description="Helical" evidence="2">
    <location>
        <begin position="222"/>
        <end position="240"/>
    </location>
</feature>
<feature type="transmembrane region" description="Helical" evidence="2">
    <location>
        <begin position="352"/>
        <end position="369"/>
    </location>
</feature>
<feature type="transmembrane region" description="Helical" evidence="2">
    <location>
        <begin position="739"/>
        <end position="757"/>
    </location>
</feature>
<feature type="transmembrane region" description="Helical" evidence="2">
    <location>
        <begin position="667"/>
        <end position="687"/>
    </location>
</feature>
<protein>
    <recommendedName>
        <fullName evidence="5">DUF2339 domain-containing protein</fullName>
    </recommendedName>
</protein>
<feature type="transmembrane region" description="Helical" evidence="2">
    <location>
        <begin position="159"/>
        <end position="185"/>
    </location>
</feature>
<gene>
    <name evidence="3" type="ORF">GCM10011515_20810</name>
</gene>
<dbReference type="PANTHER" id="PTHR38434">
    <property type="entry name" value="BLL2549 PROTEIN"/>
    <property type="match status" value="1"/>
</dbReference>
<evidence type="ECO:0000313" key="3">
    <source>
        <dbReference type="EMBL" id="GGE00893.1"/>
    </source>
</evidence>
<proteinExistence type="predicted"/>
<evidence type="ECO:0000256" key="2">
    <source>
        <dbReference type="SAM" id="Phobius"/>
    </source>
</evidence>
<dbReference type="InterPro" id="IPR014600">
    <property type="entry name" value="UCP035905_mem"/>
</dbReference>
<feature type="transmembrane region" description="Helical" evidence="2">
    <location>
        <begin position="116"/>
        <end position="139"/>
    </location>
</feature>
<accession>A0ABQ1S8V3</accession>
<evidence type="ECO:0000313" key="4">
    <source>
        <dbReference type="Proteomes" id="UP000619041"/>
    </source>
</evidence>
<feature type="transmembrane region" description="Helical" evidence="2">
    <location>
        <begin position="699"/>
        <end position="719"/>
    </location>
</feature>
<feature type="compositionally biased region" description="Low complexity" evidence="1">
    <location>
        <begin position="40"/>
        <end position="51"/>
    </location>
</feature>
<feature type="transmembrane region" description="Helical" evidence="2">
    <location>
        <begin position="576"/>
        <end position="594"/>
    </location>
</feature>
<feature type="transmembrane region" description="Helical" evidence="2">
    <location>
        <begin position="614"/>
        <end position="630"/>
    </location>
</feature>
<reference evidence="4" key="1">
    <citation type="journal article" date="2019" name="Int. J. Syst. Evol. Microbiol.">
        <title>The Global Catalogue of Microorganisms (GCM) 10K type strain sequencing project: providing services to taxonomists for standard genome sequencing and annotation.</title>
        <authorList>
            <consortium name="The Broad Institute Genomics Platform"/>
            <consortium name="The Broad Institute Genome Sequencing Center for Infectious Disease"/>
            <person name="Wu L."/>
            <person name="Ma J."/>
        </authorList>
    </citation>
    <scope>NUCLEOTIDE SEQUENCE [LARGE SCALE GENOMIC DNA]</scope>
    <source>
        <strain evidence="4">CGMCC 1.15959</strain>
    </source>
</reference>
<feature type="transmembrane region" description="Helical" evidence="2">
    <location>
        <begin position="247"/>
        <end position="269"/>
    </location>
</feature>
<evidence type="ECO:0008006" key="5">
    <source>
        <dbReference type="Google" id="ProtNLM"/>
    </source>
</evidence>
<feature type="transmembrane region" description="Helical" evidence="2">
    <location>
        <begin position="302"/>
        <end position="321"/>
    </location>
</feature>
<keyword evidence="2" id="KW-0472">Membrane</keyword>
<dbReference type="Pfam" id="PF10101">
    <property type="entry name" value="DUF2339"/>
    <property type="match status" value="1"/>
</dbReference>
<dbReference type="EMBL" id="BMKL01000001">
    <property type="protein sequence ID" value="GGE00893.1"/>
    <property type="molecule type" value="Genomic_DNA"/>
</dbReference>
<feature type="transmembrane region" description="Helical" evidence="2">
    <location>
        <begin position="769"/>
        <end position="787"/>
    </location>
</feature>
<keyword evidence="2" id="KW-0812">Transmembrane</keyword>
<dbReference type="PANTHER" id="PTHR38434:SF1">
    <property type="entry name" value="BLL2549 PROTEIN"/>
    <property type="match status" value="1"/>
</dbReference>
<organism evidence="3 4">
    <name type="scientific">Tsuneonella deserti</name>
    <dbReference type="NCBI Taxonomy" id="2035528"/>
    <lineage>
        <taxon>Bacteria</taxon>
        <taxon>Pseudomonadati</taxon>
        <taxon>Pseudomonadota</taxon>
        <taxon>Alphaproteobacteria</taxon>
        <taxon>Sphingomonadales</taxon>
        <taxon>Erythrobacteraceae</taxon>
        <taxon>Tsuneonella</taxon>
    </lineage>
</organism>
<keyword evidence="4" id="KW-1185">Reference proteome</keyword>
<dbReference type="Proteomes" id="UP000619041">
    <property type="component" value="Unassembled WGS sequence"/>
</dbReference>
<feature type="transmembrane region" description="Helical" evidence="2">
    <location>
        <begin position="275"/>
        <end position="293"/>
    </location>
</feature>
<dbReference type="PIRSF" id="PIRSF035905">
    <property type="entry name" value="UCP035905_mp"/>
    <property type="match status" value="1"/>
</dbReference>
<feature type="transmembrane region" description="Helical" evidence="2">
    <location>
        <begin position="433"/>
        <end position="453"/>
    </location>
</feature>
<dbReference type="RefSeq" id="WP_188645076.1">
    <property type="nucleotide sequence ID" value="NZ_BMKL01000001.1"/>
</dbReference>
<feature type="transmembrane region" description="Helical" evidence="2">
    <location>
        <begin position="793"/>
        <end position="811"/>
    </location>
</feature>
<name>A0ABQ1S8V3_9SPHN</name>
<feature type="transmembrane region" description="Helical" evidence="2">
    <location>
        <begin position="637"/>
        <end position="655"/>
    </location>
</feature>
<dbReference type="InterPro" id="IPR019286">
    <property type="entry name" value="DUF2339_TM"/>
</dbReference>
<feature type="transmembrane region" description="Helical" evidence="2">
    <location>
        <begin position="473"/>
        <end position="493"/>
    </location>
</feature>